<keyword evidence="1" id="KW-0812">Transmembrane</keyword>
<dbReference type="OrthoDB" id="45313at2759"/>
<sequence>MLGTRSLRNTMAPPLVVGSDGPDFCFTFTHMFRSDSSRQTWLYVLDCLFSVLVVHTLVVFVWRGAWCIFDIFLYPKRYDWSAWGSLTIGYCITIVAFSLQPCMMSVVQRMSGFSRVLVVDIYHLFSFFGTVNVWRGVWNLLNFYFLPDNPVASNWISHVLPFLLLVLLNSANSILVRGVYIDAEEEGGQCVEFPIYYLRLLPCTPSLSFSSSRQTWLYVLDCLFSVLVVHTLVVFVWRGAWCIFDIFLYPKRYDWSAWGSLTIGYCITIVAFSLQPCMMSVVQRMSGFSRVLVVDIYHLFSFFGTVNVWRGVWNLLNFYFLPGCTGALNVLKVPTIRLS</sequence>
<name>A0A9C6XUS0_FRAOC</name>
<gene>
    <name evidence="3" type="primary">LOC113208120</name>
</gene>
<dbReference type="PANTHER" id="PTHR35270:SF2">
    <property type="entry name" value="FUSELESS, ISOFORM A"/>
    <property type="match status" value="1"/>
</dbReference>
<proteinExistence type="predicted"/>
<dbReference type="InterPro" id="IPR032751">
    <property type="entry name" value="Fuseless"/>
</dbReference>
<keyword evidence="1" id="KW-1133">Transmembrane helix</keyword>
<keyword evidence="2" id="KW-1185">Reference proteome</keyword>
<dbReference type="Proteomes" id="UP000504606">
    <property type="component" value="Unplaced"/>
</dbReference>
<dbReference type="Pfam" id="PF15993">
    <property type="entry name" value="Fuseless"/>
    <property type="match status" value="2"/>
</dbReference>
<dbReference type="RefSeq" id="XP_052131607.1">
    <property type="nucleotide sequence ID" value="XM_052275647.1"/>
</dbReference>
<feature type="transmembrane region" description="Helical" evidence="1">
    <location>
        <begin position="116"/>
        <end position="135"/>
    </location>
</feature>
<reference evidence="3" key="1">
    <citation type="submission" date="2025-08" db="UniProtKB">
        <authorList>
            <consortium name="RefSeq"/>
        </authorList>
    </citation>
    <scope>IDENTIFICATION</scope>
    <source>
        <tissue evidence="3">Whole organism</tissue>
    </source>
</reference>
<feature type="transmembrane region" description="Helical" evidence="1">
    <location>
        <begin position="155"/>
        <end position="176"/>
    </location>
</feature>
<dbReference type="GO" id="GO:0070073">
    <property type="term" value="P:clustering of voltage-gated calcium channels"/>
    <property type="evidence" value="ECO:0007669"/>
    <property type="project" value="TreeGrafter"/>
</dbReference>
<feature type="transmembrane region" description="Helical" evidence="1">
    <location>
        <begin position="257"/>
        <end position="275"/>
    </location>
</feature>
<dbReference type="AlphaFoldDB" id="A0A9C6XUS0"/>
<feature type="transmembrane region" description="Helical" evidence="1">
    <location>
        <begin position="41"/>
        <end position="62"/>
    </location>
</feature>
<evidence type="ECO:0000313" key="2">
    <source>
        <dbReference type="Proteomes" id="UP000504606"/>
    </source>
</evidence>
<evidence type="ECO:0000256" key="1">
    <source>
        <dbReference type="SAM" id="Phobius"/>
    </source>
</evidence>
<organism evidence="2 3">
    <name type="scientific">Frankliniella occidentalis</name>
    <name type="common">Western flower thrips</name>
    <name type="synonym">Euthrips occidentalis</name>
    <dbReference type="NCBI Taxonomy" id="133901"/>
    <lineage>
        <taxon>Eukaryota</taxon>
        <taxon>Metazoa</taxon>
        <taxon>Ecdysozoa</taxon>
        <taxon>Arthropoda</taxon>
        <taxon>Hexapoda</taxon>
        <taxon>Insecta</taxon>
        <taxon>Pterygota</taxon>
        <taxon>Neoptera</taxon>
        <taxon>Paraneoptera</taxon>
        <taxon>Thysanoptera</taxon>
        <taxon>Terebrantia</taxon>
        <taxon>Thripoidea</taxon>
        <taxon>Thripidae</taxon>
        <taxon>Frankliniella</taxon>
    </lineage>
</organism>
<keyword evidence="1" id="KW-0472">Membrane</keyword>
<dbReference type="GeneID" id="113208120"/>
<accession>A0A9C6XUS0</accession>
<dbReference type="KEGG" id="foc:113208120"/>
<feature type="transmembrane region" description="Helical" evidence="1">
    <location>
        <begin position="216"/>
        <end position="237"/>
    </location>
</feature>
<dbReference type="GO" id="GO:0007274">
    <property type="term" value="P:neuromuscular synaptic transmission"/>
    <property type="evidence" value="ECO:0007669"/>
    <property type="project" value="TreeGrafter"/>
</dbReference>
<dbReference type="GO" id="GO:0007270">
    <property type="term" value="P:neuron-neuron synaptic transmission"/>
    <property type="evidence" value="ECO:0007669"/>
    <property type="project" value="TreeGrafter"/>
</dbReference>
<evidence type="ECO:0000313" key="3">
    <source>
        <dbReference type="RefSeq" id="XP_052131607.1"/>
    </source>
</evidence>
<dbReference type="GO" id="GO:0042734">
    <property type="term" value="C:presynaptic membrane"/>
    <property type="evidence" value="ECO:0007669"/>
    <property type="project" value="TreeGrafter"/>
</dbReference>
<dbReference type="PANTHER" id="PTHR35270">
    <property type="entry name" value="FUSELESS, ISOFORM A"/>
    <property type="match status" value="1"/>
</dbReference>
<feature type="transmembrane region" description="Helical" evidence="1">
    <location>
        <begin position="82"/>
        <end position="104"/>
    </location>
</feature>
<feature type="transmembrane region" description="Helical" evidence="1">
    <location>
        <begin position="287"/>
        <end position="306"/>
    </location>
</feature>
<protein>
    <submittedName>
        <fullName evidence="3">Uncharacterized protein LOC113208120</fullName>
    </submittedName>
</protein>